<keyword evidence="2 4" id="KW-0238">DNA-binding</keyword>
<dbReference type="OrthoDB" id="9179041at2"/>
<comment type="caution">
    <text evidence="6">The sequence shown here is derived from an EMBL/GenBank/DDBJ whole genome shotgun (WGS) entry which is preliminary data.</text>
</comment>
<dbReference type="GO" id="GO:0003677">
    <property type="term" value="F:DNA binding"/>
    <property type="evidence" value="ECO:0007669"/>
    <property type="project" value="UniProtKB-UniRule"/>
</dbReference>
<evidence type="ECO:0000259" key="5">
    <source>
        <dbReference type="PROSITE" id="PS50977"/>
    </source>
</evidence>
<protein>
    <submittedName>
        <fullName evidence="6">TetR family transcriptional regulator</fullName>
    </submittedName>
</protein>
<dbReference type="EMBL" id="NPDN01000001">
    <property type="protein sequence ID" value="PJZ27040.1"/>
    <property type="molecule type" value="Genomic_DNA"/>
</dbReference>
<sequence>MPAKKKMKKPEGSYHHGNLAETLKALALKRLEISKDSAFTIREIAREAGVSHAAAYRHFPSHRDLLAQISKDGFIKITEEFTKAENASSPSDPFDRLRRLGIAYISFCLENVGYYRAMWHIDLGPVGDLEDLMEAGKNSFLKLWETILLCESQKVNKFEARDMATAAWSLVHGYSVLLNECQLNNPLLQIDKNNALQEAEKILQILDSGLKNKSYK</sequence>
<dbReference type="InterPro" id="IPR036271">
    <property type="entry name" value="Tet_transcr_reg_TetR-rel_C_sf"/>
</dbReference>
<dbReference type="Proteomes" id="UP000232196">
    <property type="component" value="Unassembled WGS sequence"/>
</dbReference>
<evidence type="ECO:0000256" key="3">
    <source>
        <dbReference type="ARBA" id="ARBA00023163"/>
    </source>
</evidence>
<evidence type="ECO:0000256" key="1">
    <source>
        <dbReference type="ARBA" id="ARBA00023015"/>
    </source>
</evidence>
<evidence type="ECO:0000256" key="2">
    <source>
        <dbReference type="ARBA" id="ARBA00023125"/>
    </source>
</evidence>
<keyword evidence="3" id="KW-0804">Transcription</keyword>
<evidence type="ECO:0000313" key="7">
    <source>
        <dbReference type="Proteomes" id="UP000232196"/>
    </source>
</evidence>
<dbReference type="Pfam" id="PF13305">
    <property type="entry name" value="TetR_C_33"/>
    <property type="match status" value="1"/>
</dbReference>
<dbReference type="AlphaFoldDB" id="A0A2M9XH99"/>
<feature type="DNA-binding region" description="H-T-H motif" evidence="4">
    <location>
        <begin position="40"/>
        <end position="59"/>
    </location>
</feature>
<dbReference type="InterPro" id="IPR009057">
    <property type="entry name" value="Homeodomain-like_sf"/>
</dbReference>
<dbReference type="SUPFAM" id="SSF46689">
    <property type="entry name" value="Homeodomain-like"/>
    <property type="match status" value="1"/>
</dbReference>
<feature type="domain" description="HTH tetR-type" evidence="5">
    <location>
        <begin position="17"/>
        <end position="77"/>
    </location>
</feature>
<dbReference type="Pfam" id="PF00440">
    <property type="entry name" value="TetR_N"/>
    <property type="match status" value="1"/>
</dbReference>
<dbReference type="InterPro" id="IPR001647">
    <property type="entry name" value="HTH_TetR"/>
</dbReference>
<organism evidence="6 7">
    <name type="scientific">Leptospira hartskeerlii</name>
    <dbReference type="NCBI Taxonomy" id="2023177"/>
    <lineage>
        <taxon>Bacteria</taxon>
        <taxon>Pseudomonadati</taxon>
        <taxon>Spirochaetota</taxon>
        <taxon>Spirochaetia</taxon>
        <taxon>Leptospirales</taxon>
        <taxon>Leptospiraceae</taxon>
        <taxon>Leptospira</taxon>
    </lineage>
</organism>
<dbReference type="PROSITE" id="PS50977">
    <property type="entry name" value="HTH_TETR_2"/>
    <property type="match status" value="1"/>
</dbReference>
<reference evidence="6 7" key="1">
    <citation type="submission" date="2017-07" db="EMBL/GenBank/DDBJ databases">
        <title>Leptospira spp. isolated from tropical soils.</title>
        <authorList>
            <person name="Thibeaux R."/>
            <person name="Iraola G."/>
            <person name="Ferres I."/>
            <person name="Bierque E."/>
            <person name="Girault D."/>
            <person name="Soupe-Gilbert M.-E."/>
            <person name="Picardeau M."/>
            <person name="Goarant C."/>
        </authorList>
    </citation>
    <scope>NUCLEOTIDE SEQUENCE [LARGE SCALE GENOMIC DNA]</scope>
    <source>
        <strain evidence="6 7">MCA1-C-A1</strain>
    </source>
</reference>
<keyword evidence="7" id="KW-1185">Reference proteome</keyword>
<dbReference type="SUPFAM" id="SSF48498">
    <property type="entry name" value="Tetracyclin repressor-like, C-terminal domain"/>
    <property type="match status" value="1"/>
</dbReference>
<evidence type="ECO:0000256" key="4">
    <source>
        <dbReference type="PROSITE-ProRule" id="PRU00335"/>
    </source>
</evidence>
<dbReference type="Gene3D" id="1.10.357.10">
    <property type="entry name" value="Tetracycline Repressor, domain 2"/>
    <property type="match status" value="1"/>
</dbReference>
<evidence type="ECO:0000313" key="6">
    <source>
        <dbReference type="EMBL" id="PJZ27040.1"/>
    </source>
</evidence>
<name>A0A2M9XH99_9LEPT</name>
<keyword evidence="1" id="KW-0805">Transcription regulation</keyword>
<proteinExistence type="predicted"/>
<gene>
    <name evidence="6" type="ORF">CH357_00270</name>
</gene>
<accession>A0A2M9XH99</accession>
<dbReference type="InterPro" id="IPR025996">
    <property type="entry name" value="MT1864/Rv1816-like_C"/>
</dbReference>